<feature type="compositionally biased region" description="Basic and acidic residues" evidence="1">
    <location>
        <begin position="168"/>
        <end position="196"/>
    </location>
</feature>
<evidence type="ECO:0000256" key="2">
    <source>
        <dbReference type="SAM" id="Phobius"/>
    </source>
</evidence>
<dbReference type="EMBL" id="AZBU02000009">
    <property type="protein sequence ID" value="TKR64016.1"/>
    <property type="molecule type" value="Genomic_DNA"/>
</dbReference>
<feature type="compositionally biased region" description="Basic residues" evidence="1">
    <location>
        <begin position="286"/>
        <end position="299"/>
    </location>
</feature>
<keyword evidence="2" id="KW-0472">Membrane</keyword>
<proteinExistence type="predicted"/>
<dbReference type="Proteomes" id="UP000298663">
    <property type="component" value="Unassembled WGS sequence"/>
</dbReference>
<reference evidence="3 4" key="1">
    <citation type="journal article" date="2015" name="Genome Biol.">
        <title>Comparative genomics of Steinernema reveals deeply conserved gene regulatory networks.</title>
        <authorList>
            <person name="Dillman A.R."/>
            <person name="Macchietto M."/>
            <person name="Porter C.F."/>
            <person name="Rogers A."/>
            <person name="Williams B."/>
            <person name="Antoshechkin I."/>
            <person name="Lee M.M."/>
            <person name="Goodwin Z."/>
            <person name="Lu X."/>
            <person name="Lewis E.E."/>
            <person name="Goodrich-Blair H."/>
            <person name="Stock S.P."/>
            <person name="Adams B.J."/>
            <person name="Sternberg P.W."/>
            <person name="Mortazavi A."/>
        </authorList>
    </citation>
    <scope>NUCLEOTIDE SEQUENCE [LARGE SCALE GENOMIC DNA]</scope>
    <source>
        <strain evidence="3 4">ALL</strain>
    </source>
</reference>
<feature type="transmembrane region" description="Helical" evidence="2">
    <location>
        <begin position="136"/>
        <end position="160"/>
    </location>
</feature>
<evidence type="ECO:0000313" key="4">
    <source>
        <dbReference type="Proteomes" id="UP000298663"/>
    </source>
</evidence>
<evidence type="ECO:0000313" key="3">
    <source>
        <dbReference type="EMBL" id="TKR64016.1"/>
    </source>
</evidence>
<accession>A0A4U5M587</accession>
<dbReference type="AlphaFoldDB" id="A0A4U5M587"/>
<keyword evidence="2" id="KW-1133">Transmembrane helix</keyword>
<comment type="caution">
    <text evidence="3">The sequence shown here is derived from an EMBL/GenBank/DDBJ whole genome shotgun (WGS) entry which is preliminary data.</text>
</comment>
<keyword evidence="4" id="KW-1185">Reference proteome</keyword>
<name>A0A4U5M587_STECR</name>
<reference evidence="3 4" key="2">
    <citation type="journal article" date="2019" name="G3 (Bethesda)">
        <title>Hybrid Assembly of the Genome of the Entomopathogenic Nematode Steinernema carpocapsae Identifies the X-Chromosome.</title>
        <authorList>
            <person name="Serra L."/>
            <person name="Macchietto M."/>
            <person name="Macias-Munoz A."/>
            <person name="McGill C.J."/>
            <person name="Rodriguez I.M."/>
            <person name="Rodriguez B."/>
            <person name="Murad R."/>
            <person name="Mortazavi A."/>
        </authorList>
    </citation>
    <scope>NUCLEOTIDE SEQUENCE [LARGE SCALE GENOMIC DNA]</scope>
    <source>
        <strain evidence="3 4">ALL</strain>
    </source>
</reference>
<keyword evidence="2" id="KW-0812">Transmembrane</keyword>
<feature type="region of interest" description="Disordered" evidence="1">
    <location>
        <begin position="167"/>
        <end position="299"/>
    </location>
</feature>
<gene>
    <name evidence="3" type="ORF">L596_024614</name>
</gene>
<sequence>MSKAKVEHIPKYGIEKHTTLPDRLKSHAIDEASDCERFLRPPSPRFLNRETNGRCSSAIAIRCRTEIRKKLRRFCELADSARSSATRPVAQKRITENESEASADPRQKLQFVLSAFPPSFPLFRTFGPAVSPPMEAFFASIFASVLLCVLTIASILPTIFGCASKGTQSRDHLNQERPSHPTGSNRDRKRDDDTEKLLMSPASPGGENPNRYVSKECNQRSGLCPDDPDLRSMPPAKPPTSSPSPKEARSAKKSPADATTSGKGSAKKPPEPTTSNKEFGEGHARGVPHVRVKSHFLAK</sequence>
<evidence type="ECO:0000256" key="1">
    <source>
        <dbReference type="SAM" id="MobiDB-lite"/>
    </source>
</evidence>
<protein>
    <submittedName>
        <fullName evidence="3">Uncharacterized protein</fullName>
    </submittedName>
</protein>
<organism evidence="3 4">
    <name type="scientific">Steinernema carpocapsae</name>
    <name type="common">Entomopathogenic nematode</name>
    <dbReference type="NCBI Taxonomy" id="34508"/>
    <lineage>
        <taxon>Eukaryota</taxon>
        <taxon>Metazoa</taxon>
        <taxon>Ecdysozoa</taxon>
        <taxon>Nematoda</taxon>
        <taxon>Chromadorea</taxon>
        <taxon>Rhabditida</taxon>
        <taxon>Tylenchina</taxon>
        <taxon>Panagrolaimomorpha</taxon>
        <taxon>Strongyloidoidea</taxon>
        <taxon>Steinernematidae</taxon>
        <taxon>Steinernema</taxon>
    </lineage>
</organism>